<evidence type="ECO:0000313" key="2">
    <source>
        <dbReference type="EMBL" id="GIO35741.1"/>
    </source>
</evidence>
<comment type="caution">
    <text evidence="2">The sequence shown here is derived from an EMBL/GenBank/DDBJ whole genome shotgun (WGS) entry which is preliminary data.</text>
</comment>
<sequence length="142" mass="16313">MMIDPHWKLKIEQLANTFMNLTPVEINTLDRYAFPKKGGIYAFTTIDQDECVYVGKSGDLRDRIFDAHLNGKGESSLRDALLGRKKTRKPIPVTTIDELDEYVVDNYSLRFYVIEDITLRGCLEDYLNALLKPVYSVSLSMK</sequence>
<dbReference type="EMBL" id="BORR01000002">
    <property type="protein sequence ID" value="GIO35741.1"/>
    <property type="molecule type" value="Genomic_DNA"/>
</dbReference>
<keyword evidence="3" id="KW-1185">Reference proteome</keyword>
<name>A0A920CDD7_9BACL</name>
<dbReference type="RefSeq" id="WP_212938147.1">
    <property type="nucleotide sequence ID" value="NZ_BORR01000002.1"/>
</dbReference>
<dbReference type="Pfam" id="PF01541">
    <property type="entry name" value="GIY-YIG"/>
    <property type="match status" value="1"/>
</dbReference>
<dbReference type="Gene3D" id="3.40.1440.10">
    <property type="entry name" value="GIY-YIG endonuclease"/>
    <property type="match status" value="1"/>
</dbReference>
<dbReference type="Proteomes" id="UP000681162">
    <property type="component" value="Unassembled WGS sequence"/>
</dbReference>
<accession>A0A920CDD7</accession>
<evidence type="ECO:0000259" key="1">
    <source>
        <dbReference type="Pfam" id="PF01541"/>
    </source>
</evidence>
<gene>
    <name evidence="2" type="ORF">J41TS12_06020</name>
</gene>
<organism evidence="2 3">
    <name type="scientific">Paenibacillus antibioticophila</name>
    <dbReference type="NCBI Taxonomy" id="1274374"/>
    <lineage>
        <taxon>Bacteria</taxon>
        <taxon>Bacillati</taxon>
        <taxon>Bacillota</taxon>
        <taxon>Bacilli</taxon>
        <taxon>Bacillales</taxon>
        <taxon>Paenibacillaceae</taxon>
        <taxon>Paenibacillus</taxon>
    </lineage>
</organism>
<reference evidence="2 3" key="1">
    <citation type="submission" date="2021-03" db="EMBL/GenBank/DDBJ databases">
        <title>Antimicrobial resistance genes in bacteria isolated from Japanese honey, and their potential for conferring macrolide and lincosamide resistance in the American foulbrood pathogen Paenibacillus larvae.</title>
        <authorList>
            <person name="Okamoto M."/>
            <person name="Kumagai M."/>
            <person name="Kanamori H."/>
            <person name="Takamatsu D."/>
        </authorList>
    </citation>
    <scope>NUCLEOTIDE SEQUENCE [LARGE SCALE GENOMIC DNA]</scope>
    <source>
        <strain evidence="2 3">J41TS12</strain>
    </source>
</reference>
<dbReference type="InterPro" id="IPR035901">
    <property type="entry name" value="GIY-YIG_endonuc_sf"/>
</dbReference>
<protein>
    <recommendedName>
        <fullName evidence="1">GIY-YIG domain-containing protein</fullName>
    </recommendedName>
</protein>
<dbReference type="AlphaFoldDB" id="A0A920CDD7"/>
<feature type="domain" description="GIY-YIG" evidence="1">
    <location>
        <begin position="37"/>
        <end position="91"/>
    </location>
</feature>
<dbReference type="InterPro" id="IPR000305">
    <property type="entry name" value="GIY-YIG_endonuc"/>
</dbReference>
<evidence type="ECO:0000313" key="3">
    <source>
        <dbReference type="Proteomes" id="UP000681162"/>
    </source>
</evidence>
<proteinExistence type="predicted"/>